<keyword evidence="3" id="KW-1185">Reference proteome</keyword>
<comment type="caution">
    <text evidence="2">The sequence shown here is derived from an EMBL/GenBank/DDBJ whole genome shotgun (WGS) entry which is preliminary data.</text>
</comment>
<feature type="compositionally biased region" description="Gly residues" evidence="1">
    <location>
        <begin position="21"/>
        <end position="34"/>
    </location>
</feature>
<dbReference type="EMBL" id="MRZV01000408">
    <property type="protein sequence ID" value="PIK50700.1"/>
    <property type="molecule type" value="Genomic_DNA"/>
</dbReference>
<accession>A0A2G8KRY4</accession>
<feature type="compositionally biased region" description="Polar residues" evidence="1">
    <location>
        <begin position="90"/>
        <end position="99"/>
    </location>
</feature>
<evidence type="ECO:0000313" key="2">
    <source>
        <dbReference type="EMBL" id="PIK50700.1"/>
    </source>
</evidence>
<feature type="compositionally biased region" description="Polar residues" evidence="1">
    <location>
        <begin position="49"/>
        <end position="68"/>
    </location>
</feature>
<sequence>MSGNENVSNQQYPGSAYNKGHQGGHQGRQQGRGGADFFNTLPQPPPFSQPQVAPSQHTPSSSSMNPAFQPQGPPVFYNPMDYQKPAGNTLPITNHQETPWQPGPHPPNGVDNNGYSNPGWNQSGGFANHYANDSANQDIHSMVTKDTMT</sequence>
<reference evidence="2 3" key="1">
    <citation type="journal article" date="2017" name="PLoS Biol.">
        <title>The sea cucumber genome provides insights into morphological evolution and visceral regeneration.</title>
        <authorList>
            <person name="Zhang X."/>
            <person name="Sun L."/>
            <person name="Yuan J."/>
            <person name="Sun Y."/>
            <person name="Gao Y."/>
            <person name="Zhang L."/>
            <person name="Li S."/>
            <person name="Dai H."/>
            <person name="Hamel J.F."/>
            <person name="Liu C."/>
            <person name="Yu Y."/>
            <person name="Liu S."/>
            <person name="Lin W."/>
            <person name="Guo K."/>
            <person name="Jin S."/>
            <person name="Xu P."/>
            <person name="Storey K.B."/>
            <person name="Huan P."/>
            <person name="Zhang T."/>
            <person name="Zhou Y."/>
            <person name="Zhang J."/>
            <person name="Lin C."/>
            <person name="Li X."/>
            <person name="Xing L."/>
            <person name="Huo D."/>
            <person name="Sun M."/>
            <person name="Wang L."/>
            <person name="Mercier A."/>
            <person name="Li F."/>
            <person name="Yang H."/>
            <person name="Xiang J."/>
        </authorList>
    </citation>
    <scope>NUCLEOTIDE SEQUENCE [LARGE SCALE GENOMIC DNA]</scope>
    <source>
        <strain evidence="2">Shaxun</strain>
        <tissue evidence="2">Muscle</tissue>
    </source>
</reference>
<evidence type="ECO:0000313" key="3">
    <source>
        <dbReference type="Proteomes" id="UP000230750"/>
    </source>
</evidence>
<evidence type="ECO:0000256" key="1">
    <source>
        <dbReference type="SAM" id="MobiDB-lite"/>
    </source>
</evidence>
<feature type="compositionally biased region" description="Polar residues" evidence="1">
    <location>
        <begin position="110"/>
        <end position="149"/>
    </location>
</feature>
<dbReference type="Proteomes" id="UP000230750">
    <property type="component" value="Unassembled WGS sequence"/>
</dbReference>
<gene>
    <name evidence="2" type="ORF">BSL78_12433</name>
</gene>
<feature type="compositionally biased region" description="Polar residues" evidence="1">
    <location>
        <begin position="1"/>
        <end position="13"/>
    </location>
</feature>
<organism evidence="2 3">
    <name type="scientific">Stichopus japonicus</name>
    <name type="common">Sea cucumber</name>
    <dbReference type="NCBI Taxonomy" id="307972"/>
    <lineage>
        <taxon>Eukaryota</taxon>
        <taxon>Metazoa</taxon>
        <taxon>Echinodermata</taxon>
        <taxon>Eleutherozoa</taxon>
        <taxon>Echinozoa</taxon>
        <taxon>Holothuroidea</taxon>
        <taxon>Aspidochirotacea</taxon>
        <taxon>Aspidochirotida</taxon>
        <taxon>Stichopodidae</taxon>
        <taxon>Apostichopus</taxon>
    </lineage>
</organism>
<feature type="region of interest" description="Disordered" evidence="1">
    <location>
        <begin position="1"/>
        <end position="149"/>
    </location>
</feature>
<name>A0A2G8KRY4_STIJA</name>
<dbReference type="AlphaFoldDB" id="A0A2G8KRY4"/>
<protein>
    <submittedName>
        <fullName evidence="2">Uncharacterized protein</fullName>
    </submittedName>
</protein>
<proteinExistence type="predicted"/>